<evidence type="ECO:0000313" key="5">
    <source>
        <dbReference type="Proteomes" id="UP000265618"/>
    </source>
</evidence>
<evidence type="ECO:0000259" key="3">
    <source>
        <dbReference type="Pfam" id="PF16211"/>
    </source>
</evidence>
<feature type="domain" description="Histone H2A C-terminal" evidence="3">
    <location>
        <begin position="42"/>
        <end position="72"/>
    </location>
</feature>
<evidence type="ECO:0000313" key="4">
    <source>
        <dbReference type="EMBL" id="GIQ85770.1"/>
    </source>
</evidence>
<comment type="subunit">
    <text evidence="1">The nucleosome is a histone octamer containing two molecules each of H2A, H2B, H3 and H4 assembled in one H3-H4 heterotetramer and two H2A-H2B heterodimers. The octamer wraps approximately 147 bp of DNA.</text>
</comment>
<comment type="caution">
    <text evidence="4">The sequence shown here is derived from an EMBL/GenBank/DDBJ whole genome shotgun (WGS) entry which is preliminary data.</text>
</comment>
<sequence>MAAILEYLTAEILQAASDVSSSLNVKRITPRHLNLAVRGDHELDKLVRATIAGGGVVPGIPKALLETSMSEAKGTASRGGKGKGAGMAMGHTHSGMGHGTREREREREREDPQGGAGPVNAGSISVGGMGKAKGLMGDMGDMGGMP</sequence>
<dbReference type="InterPro" id="IPR032454">
    <property type="entry name" value="Histone_H2A_C"/>
</dbReference>
<dbReference type="Gene3D" id="1.10.20.10">
    <property type="entry name" value="Histone, subunit A"/>
    <property type="match status" value="1"/>
</dbReference>
<keyword evidence="1" id="KW-0544">Nucleosome core</keyword>
<comment type="similarity">
    <text evidence="1">Belongs to the histone H2A family.</text>
</comment>
<dbReference type="GO" id="GO:0003677">
    <property type="term" value="F:DNA binding"/>
    <property type="evidence" value="ECO:0007669"/>
    <property type="project" value="UniProtKB-KW"/>
</dbReference>
<dbReference type="GO" id="GO:0000786">
    <property type="term" value="C:nucleosome"/>
    <property type="evidence" value="ECO:0007669"/>
    <property type="project" value="UniProtKB-KW"/>
</dbReference>
<dbReference type="GO" id="GO:0046982">
    <property type="term" value="F:protein heterodimerization activity"/>
    <property type="evidence" value="ECO:0007669"/>
    <property type="project" value="InterPro"/>
</dbReference>
<dbReference type="SMART" id="SM00414">
    <property type="entry name" value="H2A"/>
    <property type="match status" value="1"/>
</dbReference>
<dbReference type="PRINTS" id="PR00620">
    <property type="entry name" value="HISTONEH2A"/>
</dbReference>
<keyword evidence="5" id="KW-1185">Reference proteome</keyword>
<protein>
    <recommendedName>
        <fullName evidence="1">Histone H2A</fullName>
    </recommendedName>
</protein>
<dbReference type="OrthoDB" id="9421954at2759"/>
<dbReference type="SUPFAM" id="SSF47113">
    <property type="entry name" value="Histone-fold"/>
    <property type="match status" value="1"/>
</dbReference>
<dbReference type="InterPro" id="IPR009072">
    <property type="entry name" value="Histone-fold"/>
</dbReference>
<dbReference type="GO" id="GO:0005634">
    <property type="term" value="C:nucleus"/>
    <property type="evidence" value="ECO:0007669"/>
    <property type="project" value="UniProtKB-SubCell"/>
</dbReference>
<keyword evidence="1" id="KW-0539">Nucleus</keyword>
<organism evidence="4 5">
    <name type="scientific">Kipferlia bialata</name>
    <dbReference type="NCBI Taxonomy" id="797122"/>
    <lineage>
        <taxon>Eukaryota</taxon>
        <taxon>Metamonada</taxon>
        <taxon>Carpediemonas-like organisms</taxon>
        <taxon>Kipferlia</taxon>
    </lineage>
</organism>
<evidence type="ECO:0000256" key="1">
    <source>
        <dbReference type="RuleBase" id="RU003767"/>
    </source>
</evidence>
<dbReference type="Pfam" id="PF16211">
    <property type="entry name" value="Histone_H2A_C"/>
    <property type="match status" value="1"/>
</dbReference>
<keyword evidence="1" id="KW-0158">Chromosome</keyword>
<feature type="region of interest" description="Disordered" evidence="2">
    <location>
        <begin position="70"/>
        <end position="146"/>
    </location>
</feature>
<feature type="compositionally biased region" description="Basic and acidic residues" evidence="2">
    <location>
        <begin position="99"/>
        <end position="112"/>
    </location>
</feature>
<reference evidence="4 5" key="1">
    <citation type="journal article" date="2018" name="PLoS ONE">
        <title>The draft genome of Kipferlia bialata reveals reductive genome evolution in fornicate parasites.</title>
        <authorList>
            <person name="Tanifuji G."/>
            <person name="Takabayashi S."/>
            <person name="Kume K."/>
            <person name="Takagi M."/>
            <person name="Nakayama T."/>
            <person name="Kamikawa R."/>
            <person name="Inagaki Y."/>
            <person name="Hashimoto T."/>
        </authorList>
    </citation>
    <scope>NUCLEOTIDE SEQUENCE [LARGE SCALE GENOMIC DNA]</scope>
    <source>
        <strain evidence="4">NY0173</strain>
    </source>
</reference>
<name>A0A9K3GKQ7_9EUKA</name>
<dbReference type="AlphaFoldDB" id="A0A9K3GKQ7"/>
<feature type="compositionally biased region" description="Gly residues" evidence="2">
    <location>
        <begin position="77"/>
        <end position="87"/>
    </location>
</feature>
<dbReference type="InterPro" id="IPR002119">
    <property type="entry name" value="Histone_H2A"/>
</dbReference>
<comment type="subcellular location">
    <subcellularLocation>
        <location evidence="1">Nucleus</location>
    </subcellularLocation>
</comment>
<proteinExistence type="inferred from homology"/>
<keyword evidence="1" id="KW-0238">DNA-binding</keyword>
<gene>
    <name evidence="4" type="ORF">KIPB_007497</name>
</gene>
<evidence type="ECO:0000256" key="2">
    <source>
        <dbReference type="SAM" id="MobiDB-lite"/>
    </source>
</evidence>
<dbReference type="PANTHER" id="PTHR23430">
    <property type="entry name" value="HISTONE H2A"/>
    <property type="match status" value="1"/>
</dbReference>
<dbReference type="GO" id="GO:0030527">
    <property type="term" value="F:structural constituent of chromatin"/>
    <property type="evidence" value="ECO:0007669"/>
    <property type="project" value="InterPro"/>
</dbReference>
<accession>A0A9K3GKQ7</accession>
<dbReference type="Proteomes" id="UP000265618">
    <property type="component" value="Unassembled WGS sequence"/>
</dbReference>
<dbReference type="EMBL" id="BDIP01002127">
    <property type="protein sequence ID" value="GIQ85770.1"/>
    <property type="molecule type" value="Genomic_DNA"/>
</dbReference>